<dbReference type="AlphaFoldDB" id="A0A9J7YAH9"/>
<dbReference type="Ensembl" id="ENSCCRT00000107883.1">
    <property type="protein sequence ID" value="ENSCCRP00000116161.1"/>
    <property type="gene ID" value="ENSCCRG00000055375.1"/>
</dbReference>
<evidence type="ECO:0000313" key="2">
    <source>
        <dbReference type="Ensembl" id="ENSCCRP00000116161.1"/>
    </source>
</evidence>
<accession>A0A9J7YAH9</accession>
<feature type="domain" description="HAT C-terminal dimerisation" evidence="1">
    <location>
        <begin position="575"/>
        <end position="627"/>
    </location>
</feature>
<dbReference type="Pfam" id="PF05699">
    <property type="entry name" value="Dimer_Tnp_hAT"/>
    <property type="match status" value="1"/>
</dbReference>
<keyword evidence="3" id="KW-1185">Reference proteome</keyword>
<dbReference type="PANTHER" id="PTHR47501:SF7">
    <property type="entry name" value="TRANSPOSASE"/>
    <property type="match status" value="1"/>
</dbReference>
<name>A0A9J7YAH9_CYPCA</name>
<dbReference type="InterPro" id="IPR008906">
    <property type="entry name" value="HATC_C_dom"/>
</dbReference>
<dbReference type="OMA" id="EINDEMC"/>
<organism evidence="2 3">
    <name type="scientific">Cyprinus carpio carpio</name>
    <dbReference type="NCBI Taxonomy" id="630221"/>
    <lineage>
        <taxon>Eukaryota</taxon>
        <taxon>Metazoa</taxon>
        <taxon>Chordata</taxon>
        <taxon>Craniata</taxon>
        <taxon>Vertebrata</taxon>
        <taxon>Euteleostomi</taxon>
        <taxon>Actinopterygii</taxon>
        <taxon>Neopterygii</taxon>
        <taxon>Teleostei</taxon>
        <taxon>Ostariophysi</taxon>
        <taxon>Cypriniformes</taxon>
        <taxon>Cyprinidae</taxon>
        <taxon>Cyprininae</taxon>
        <taxon>Cyprinus</taxon>
    </lineage>
</organism>
<evidence type="ECO:0000259" key="1">
    <source>
        <dbReference type="Pfam" id="PF05699"/>
    </source>
</evidence>
<dbReference type="PANTHER" id="PTHR47501">
    <property type="entry name" value="TRANSPOSASE-RELATED"/>
    <property type="match status" value="1"/>
</dbReference>
<evidence type="ECO:0000313" key="3">
    <source>
        <dbReference type="Proteomes" id="UP001108240"/>
    </source>
</evidence>
<dbReference type="SUPFAM" id="SSF140996">
    <property type="entry name" value="Hermes dimerisation domain"/>
    <property type="match status" value="1"/>
</dbReference>
<dbReference type="SUPFAM" id="SSF53098">
    <property type="entry name" value="Ribonuclease H-like"/>
    <property type="match status" value="1"/>
</dbReference>
<proteinExistence type="predicted"/>
<reference evidence="2" key="1">
    <citation type="submission" date="2025-08" db="UniProtKB">
        <authorList>
            <consortium name="Ensembl"/>
        </authorList>
    </citation>
    <scope>IDENTIFICATION</scope>
</reference>
<protein>
    <recommendedName>
        <fullName evidence="1">HAT C-terminal dimerisation domain-containing protein</fullName>
    </recommendedName>
</protein>
<dbReference type="Proteomes" id="UP001108240">
    <property type="component" value="Unplaced"/>
</dbReference>
<reference evidence="2" key="2">
    <citation type="submission" date="2025-09" db="UniProtKB">
        <authorList>
            <consortium name="Ensembl"/>
        </authorList>
    </citation>
    <scope>IDENTIFICATION</scope>
</reference>
<dbReference type="GO" id="GO:0046983">
    <property type="term" value="F:protein dimerization activity"/>
    <property type="evidence" value="ECO:0007669"/>
    <property type="project" value="InterPro"/>
</dbReference>
<dbReference type="GeneTree" id="ENSGT00940000164914"/>
<sequence>PSELADASKTNVTDSNMPQHPWPYLRTFFEVIEMKNESFIFKCLLCLPRPCTISSYKNSPSNLRKHVERKHGSHMQRYTALTAPRKRKMESEEAPSTSRQLKLRETKLVTQKNVDHAVLNFVTQSLQPFSVVDQTSFQAFLHELQPNASLMSRTTLRRKMDEAVLEMKKNLKKKAMSGIDFIATTTDCWSSRRRGFIGVTGHWVDPNSLERCSVALASRQLKGSHTFDVLACTLNDIHSEFGIQNKVVQTTTDNGSNFLKAFRIYGQQDENNNSASGEAEDDEINDEMCGDDEDVDVDGVEVDFVEVTAVLDEDDGLQFQLPKHHRCACHLLNLVSTVDAAKACSNEAYKKLSRSAFAKCHALWNKCGRSAAAAAEIIEDTCKIQVIRPNATRWNSLFLAIERILQIIKDQGEGAIRTVCTSFKLPMLSPVEIAFLEEYARTMSPVAKALNILQAEINVQMGWLLYCKPLVGALQEGLQQRFGNMLVEPEFIAAAILVPKFKTSWTSDENIVKLGLDYIKDYLEEETLNQPPADGSSGSEEEDFFASMKPTHGQEGIKQLDGYLACKADDKDILKSFPSVCKLSLKLNTALPASAACERLFSTAGLIFSPRRARMDSHNFENQLLLKLNKRYCHFS</sequence>
<dbReference type="InterPro" id="IPR012337">
    <property type="entry name" value="RNaseH-like_sf"/>
</dbReference>